<feature type="chain" id="PRO_5033985736" description="NACHT domain-containing protein" evidence="3">
    <location>
        <begin position="20"/>
        <end position="944"/>
    </location>
</feature>
<comment type="caution">
    <text evidence="6">The sequence shown here is derived from an EMBL/GenBank/DDBJ whole genome shotgun (WGS) entry which is preliminary data.</text>
</comment>
<dbReference type="SMART" id="SM00248">
    <property type="entry name" value="ANK"/>
    <property type="match status" value="8"/>
</dbReference>
<dbReference type="SUPFAM" id="SSF52540">
    <property type="entry name" value="P-loop containing nucleoside triphosphate hydrolases"/>
    <property type="match status" value="1"/>
</dbReference>
<dbReference type="SUPFAM" id="SSF48403">
    <property type="entry name" value="Ankyrin repeat"/>
    <property type="match status" value="1"/>
</dbReference>
<keyword evidence="3" id="KW-0732">Signal</keyword>
<dbReference type="PROSITE" id="PS50088">
    <property type="entry name" value="ANK_REPEAT"/>
    <property type="match status" value="6"/>
</dbReference>
<dbReference type="InterPro" id="IPR002110">
    <property type="entry name" value="Ankyrin_rpt"/>
</dbReference>
<dbReference type="PANTHER" id="PTHR10039">
    <property type="entry name" value="AMELOGENIN"/>
    <property type="match status" value="1"/>
</dbReference>
<evidence type="ECO:0000259" key="5">
    <source>
        <dbReference type="Pfam" id="PF24883"/>
    </source>
</evidence>
<evidence type="ECO:0000256" key="2">
    <source>
        <dbReference type="PROSITE-ProRule" id="PRU00023"/>
    </source>
</evidence>
<dbReference type="InterPro" id="IPR056884">
    <property type="entry name" value="NPHP3-like_N"/>
</dbReference>
<organism evidence="6 7">
    <name type="scientific">Imshaugia aleurites</name>
    <dbReference type="NCBI Taxonomy" id="172621"/>
    <lineage>
        <taxon>Eukaryota</taxon>
        <taxon>Fungi</taxon>
        <taxon>Dikarya</taxon>
        <taxon>Ascomycota</taxon>
        <taxon>Pezizomycotina</taxon>
        <taxon>Lecanoromycetes</taxon>
        <taxon>OSLEUM clade</taxon>
        <taxon>Lecanoromycetidae</taxon>
        <taxon>Lecanorales</taxon>
        <taxon>Lecanorineae</taxon>
        <taxon>Parmeliaceae</taxon>
        <taxon>Imshaugia</taxon>
    </lineage>
</organism>
<evidence type="ECO:0000313" key="6">
    <source>
        <dbReference type="EMBL" id="CAF9920646.1"/>
    </source>
</evidence>
<gene>
    <name evidence="6" type="ORF">IMSHALPRED_004965</name>
</gene>
<protein>
    <recommendedName>
        <fullName evidence="8">NACHT domain-containing protein</fullName>
    </recommendedName>
</protein>
<sequence length="944" mass="105352">MDPLSISASIIALLQITSTVITYLSDVKDGPKELQRIRVEISGVLTILYVLQDQADQAKEGDPFSSTLKSLNVANGPFKQFYTAMECLASILAPVKGWRKGLQALKWPSEKEEIRKILDTIERQKTLFALARQHDHIALSKAIRADVEIMHKRVNEIGLSITNLQVGEGHRNIRQWLFAPDPSSNYNKALKDRYETTGDWFLKTDAYLDWLSSPSSFLWLYGMPGCGKTILSSAIIQRTIAYGRSQTDSVVLYFYFDFNDVEKQNNEKMIRSLIVQLCSQFAKTPQALDLLYSSCMNGERQPEYDALLATLHQMMGHFAETFLIIDALDECLERQELLASIEELASWKDANLRILTTSRRENDIEESMKLLYGDQGKMSIQSVLVRDDIRTFVRGRLRTDPTLKRWQKQPEVQKEIEDTLMDKADGMFRWATCQLDSLKNCMNLSGLRKALASLPRTLNDTYTRILCNIDEDHYRYALRILQWLTYSARPLELAELAEVVAIDVEESPRFNPRNRFPDPRDIFTICSGLISLGEDTLDEWNNRHDGNSVVRLAHFSVKEYLVSNAILQGKANRYSIQEINANVSISNDCIAYLLSFDGLQYLTSQSLTEFPLARYAASYWVQHARVAERDNNFNPSLAIELFLARGNALLNWVRLWNPDQPRNGLDLERSLSTICPPLYYASRVGLYKSVRILLDKGADVNALGGAGTTALLEASYAGHDQVVQILLERGADVNASGGRYSNVLQAASYKGHDQMVQMLLEKRADVSVSSGYHDNALQAASHEGHDRVVQMLLGKGADVNASDGRVGNALQAALHEGHDRVVQMLLGNGADVNASDGRFGNALQAASYKGHGQVVQILLENGADVNISGGWFGNALEAASYKGHGQVVKTLLEKGADVNALGYGNALQAAWSKGHTHVVKMLLQKVADVNTLSENDSDTLQSAI</sequence>
<dbReference type="AlphaFoldDB" id="A0A8H3FGV8"/>
<dbReference type="Pfam" id="PF12796">
    <property type="entry name" value="Ank_2"/>
    <property type="match status" value="3"/>
</dbReference>
<evidence type="ECO:0000259" key="4">
    <source>
        <dbReference type="Pfam" id="PF22939"/>
    </source>
</evidence>
<feature type="signal peptide" evidence="3">
    <location>
        <begin position="1"/>
        <end position="19"/>
    </location>
</feature>
<evidence type="ECO:0000256" key="1">
    <source>
        <dbReference type="ARBA" id="ARBA00022737"/>
    </source>
</evidence>
<evidence type="ECO:0000313" key="7">
    <source>
        <dbReference type="Proteomes" id="UP000664534"/>
    </source>
</evidence>
<dbReference type="Pfam" id="PF22939">
    <property type="entry name" value="WHD_GPIID"/>
    <property type="match status" value="1"/>
</dbReference>
<keyword evidence="7" id="KW-1185">Reference proteome</keyword>
<feature type="repeat" description="ANK" evidence="2">
    <location>
        <begin position="677"/>
        <end position="705"/>
    </location>
</feature>
<feature type="domain" description="Nephrocystin 3-like N-terminal" evidence="5">
    <location>
        <begin position="197"/>
        <end position="359"/>
    </location>
</feature>
<feature type="domain" description="GPI inositol-deacylase winged helix" evidence="4">
    <location>
        <begin position="475"/>
        <end position="565"/>
    </location>
</feature>
<evidence type="ECO:0000256" key="3">
    <source>
        <dbReference type="SAM" id="SignalP"/>
    </source>
</evidence>
<dbReference type="OrthoDB" id="1577640at2759"/>
<feature type="repeat" description="ANK" evidence="2">
    <location>
        <begin position="772"/>
        <end position="804"/>
    </location>
</feature>
<keyword evidence="1" id="KW-0677">Repeat</keyword>
<dbReference type="Proteomes" id="UP000664534">
    <property type="component" value="Unassembled WGS sequence"/>
</dbReference>
<dbReference type="Gene3D" id="3.40.50.300">
    <property type="entry name" value="P-loop containing nucleotide triphosphate hydrolases"/>
    <property type="match status" value="1"/>
</dbReference>
<proteinExistence type="predicted"/>
<name>A0A8H3FGV8_9LECA</name>
<dbReference type="PANTHER" id="PTHR10039:SF16">
    <property type="entry name" value="GPI INOSITOL-DEACYLASE"/>
    <property type="match status" value="1"/>
</dbReference>
<feature type="repeat" description="ANK" evidence="2">
    <location>
        <begin position="838"/>
        <end position="870"/>
    </location>
</feature>
<evidence type="ECO:0008006" key="8">
    <source>
        <dbReference type="Google" id="ProtNLM"/>
    </source>
</evidence>
<feature type="repeat" description="ANK" evidence="2">
    <location>
        <begin position="805"/>
        <end position="837"/>
    </location>
</feature>
<feature type="repeat" description="ANK" evidence="2">
    <location>
        <begin position="706"/>
        <end position="738"/>
    </location>
</feature>
<dbReference type="InterPro" id="IPR054471">
    <property type="entry name" value="GPIID_WHD"/>
</dbReference>
<accession>A0A8H3FGV8</accession>
<dbReference type="InterPro" id="IPR027417">
    <property type="entry name" value="P-loop_NTPase"/>
</dbReference>
<dbReference type="PRINTS" id="PR01415">
    <property type="entry name" value="ANKYRIN"/>
</dbReference>
<dbReference type="PROSITE" id="PS50297">
    <property type="entry name" value="ANK_REP_REGION"/>
    <property type="match status" value="6"/>
</dbReference>
<dbReference type="EMBL" id="CAJPDT010000026">
    <property type="protein sequence ID" value="CAF9920646.1"/>
    <property type="molecule type" value="Genomic_DNA"/>
</dbReference>
<dbReference type="Gene3D" id="1.25.40.20">
    <property type="entry name" value="Ankyrin repeat-containing domain"/>
    <property type="match status" value="2"/>
</dbReference>
<dbReference type="InterPro" id="IPR036770">
    <property type="entry name" value="Ankyrin_rpt-contain_sf"/>
</dbReference>
<keyword evidence="2" id="KW-0040">ANK repeat</keyword>
<dbReference type="Pfam" id="PF24883">
    <property type="entry name" value="NPHP3_N"/>
    <property type="match status" value="1"/>
</dbReference>
<reference evidence="6" key="1">
    <citation type="submission" date="2021-03" db="EMBL/GenBank/DDBJ databases">
        <authorList>
            <person name="Tagirdzhanova G."/>
        </authorList>
    </citation>
    <scope>NUCLEOTIDE SEQUENCE</scope>
</reference>
<feature type="repeat" description="ANK" evidence="2">
    <location>
        <begin position="874"/>
        <end position="903"/>
    </location>
</feature>